<dbReference type="GO" id="GO:0016491">
    <property type="term" value="F:oxidoreductase activity"/>
    <property type="evidence" value="ECO:0007669"/>
    <property type="project" value="UniProtKB-KW"/>
</dbReference>
<keyword evidence="2" id="KW-0479">Metal-binding</keyword>
<dbReference type="EMBL" id="JACVVK020000158">
    <property type="protein sequence ID" value="KAK7487838.1"/>
    <property type="molecule type" value="Genomic_DNA"/>
</dbReference>
<feature type="domain" description="Plastocyanin-like" evidence="7">
    <location>
        <begin position="37"/>
        <end position="145"/>
    </location>
</feature>
<dbReference type="InterPro" id="IPR011707">
    <property type="entry name" value="Cu-oxidase-like_N"/>
</dbReference>
<dbReference type="InterPro" id="IPR011706">
    <property type="entry name" value="Cu-oxidase_C"/>
</dbReference>
<dbReference type="FunFam" id="2.60.40.420:FF:000045">
    <property type="entry name" value="Laccase 2"/>
    <property type="match status" value="1"/>
</dbReference>
<dbReference type="Pfam" id="PF07732">
    <property type="entry name" value="Cu-oxidase_3"/>
    <property type="match status" value="1"/>
</dbReference>
<dbReference type="InterPro" id="IPR045087">
    <property type="entry name" value="Cu-oxidase_fam"/>
</dbReference>
<evidence type="ECO:0000259" key="6">
    <source>
        <dbReference type="Pfam" id="PF07731"/>
    </source>
</evidence>
<dbReference type="SUPFAM" id="SSF49503">
    <property type="entry name" value="Cupredoxins"/>
    <property type="match status" value="3"/>
</dbReference>
<keyword evidence="9" id="KW-1185">Reference proteome</keyword>
<protein>
    <recommendedName>
        <fullName evidence="10">Laccase</fullName>
    </recommendedName>
</protein>
<proteinExistence type="inferred from homology"/>
<keyword evidence="3" id="KW-0560">Oxidoreductase</keyword>
<dbReference type="CDD" id="cd13884">
    <property type="entry name" value="CuRO_2_tcLCC_insect_like"/>
    <property type="match status" value="1"/>
</dbReference>
<dbReference type="Pfam" id="PF07731">
    <property type="entry name" value="Cu-oxidase_2"/>
    <property type="match status" value="1"/>
</dbReference>
<dbReference type="Proteomes" id="UP001519460">
    <property type="component" value="Unassembled WGS sequence"/>
</dbReference>
<evidence type="ECO:0000313" key="9">
    <source>
        <dbReference type="Proteomes" id="UP001519460"/>
    </source>
</evidence>
<evidence type="ECO:0000313" key="8">
    <source>
        <dbReference type="EMBL" id="KAK7487838.1"/>
    </source>
</evidence>
<dbReference type="CDD" id="cd13905">
    <property type="entry name" value="CuRO_3_tcLLC2_insect_like"/>
    <property type="match status" value="1"/>
</dbReference>
<comment type="caution">
    <text evidence="8">The sequence shown here is derived from an EMBL/GenBank/DDBJ whole genome shotgun (WGS) entry which is preliminary data.</text>
</comment>
<evidence type="ECO:0008006" key="10">
    <source>
        <dbReference type="Google" id="ProtNLM"/>
    </source>
</evidence>
<accession>A0ABD0KKT6</accession>
<name>A0ABD0KKT6_9CAEN</name>
<dbReference type="InterPro" id="IPR001117">
    <property type="entry name" value="Cu-oxidase_2nd"/>
</dbReference>
<feature type="domain" description="Plastocyanin-like" evidence="6">
    <location>
        <begin position="443"/>
        <end position="572"/>
    </location>
</feature>
<dbReference type="PANTHER" id="PTHR11709:SF394">
    <property type="entry name" value="FI03373P-RELATED"/>
    <property type="match status" value="1"/>
</dbReference>
<dbReference type="AlphaFoldDB" id="A0ABD0KKT6"/>
<dbReference type="PANTHER" id="PTHR11709">
    <property type="entry name" value="MULTI-COPPER OXIDASE"/>
    <property type="match status" value="1"/>
</dbReference>
<evidence type="ECO:0000259" key="5">
    <source>
        <dbReference type="Pfam" id="PF00394"/>
    </source>
</evidence>
<organism evidence="8 9">
    <name type="scientific">Batillaria attramentaria</name>
    <dbReference type="NCBI Taxonomy" id="370345"/>
    <lineage>
        <taxon>Eukaryota</taxon>
        <taxon>Metazoa</taxon>
        <taxon>Spiralia</taxon>
        <taxon>Lophotrochozoa</taxon>
        <taxon>Mollusca</taxon>
        <taxon>Gastropoda</taxon>
        <taxon>Caenogastropoda</taxon>
        <taxon>Sorbeoconcha</taxon>
        <taxon>Cerithioidea</taxon>
        <taxon>Batillariidae</taxon>
        <taxon>Batillaria</taxon>
    </lineage>
</organism>
<evidence type="ECO:0000256" key="1">
    <source>
        <dbReference type="ARBA" id="ARBA00010609"/>
    </source>
</evidence>
<reference evidence="8 9" key="1">
    <citation type="journal article" date="2023" name="Sci. Data">
        <title>Genome assembly of the Korean intertidal mud-creeper Batillaria attramentaria.</title>
        <authorList>
            <person name="Patra A.K."/>
            <person name="Ho P.T."/>
            <person name="Jun S."/>
            <person name="Lee S.J."/>
            <person name="Kim Y."/>
            <person name="Won Y.J."/>
        </authorList>
    </citation>
    <scope>NUCLEOTIDE SEQUENCE [LARGE SCALE GENOMIC DNA]</scope>
    <source>
        <strain evidence="8">Wonlab-2016</strain>
    </source>
</reference>
<gene>
    <name evidence="8" type="ORF">BaRGS_00020885</name>
</gene>
<dbReference type="Gene3D" id="2.60.40.420">
    <property type="entry name" value="Cupredoxins - blue copper proteins"/>
    <property type="match status" value="3"/>
</dbReference>
<sequence>MTCEYNFTVEWHRTLSKACWDCPFNKSDCFRPQCVSGDGNYRSIMTVNRQLPGPPIEICAHDRVVVWVTNHLRDGSTTSMHWHGIHQRGTPYMDGAVHVTQCPIQPFESFRYDFVPWPPGTHWYHSHTGIQMGDGLFGPFVIRETETADPNSALYDEDLSEHVMVIVDWMPETSHDRFLRLMHDAYSITDMSALINGRASIFEVMNTYNTSGSALTSAKTPMSTFHVERDKRYRFRVISAAQKCPFRIFFDDHSLQIIATDGNPASPATVDSMIMAPGERYDIVITTDQPVDNYWIRAIGLRDCWYTNGTVTAILKYQGAPDEDPDGDPFVYTNGTMFGPIPDHTRPTYFGDGYPTLTVSELNSTGRAAVNLTNQPPDVTHYIAMSFLNNDNSVFNNADLYNVKSLPRYRSHFTPTMNNITFRLPPVPLLSQPDDVEESWFCNRSTINHTLCEEDLCLCIHRLHVHTGQMVELVVADIFESDEVGAGHPMHLHGYSFHVLAMERYDGPFSLEHIEEMDRQGLLPRKLINPPLKDTVHIPNKHYAIIRFRANNPGIWFFHCHIDTHLAQGKALLIQDGDRLFFPPLPDVFPRCGGFGTRNALRTNQAELCDNGASGTVLSKLGVMVIILVFTWYTCL</sequence>
<dbReference type="FunFam" id="2.60.40.420:FF:000031">
    <property type="entry name" value="Laccase-2 isoform A"/>
    <property type="match status" value="1"/>
</dbReference>
<evidence type="ECO:0000256" key="2">
    <source>
        <dbReference type="ARBA" id="ARBA00022723"/>
    </source>
</evidence>
<dbReference type="CDD" id="cd13858">
    <property type="entry name" value="CuRO_1_tcLCC2_insect_like"/>
    <property type="match status" value="1"/>
</dbReference>
<comment type="similarity">
    <text evidence="1">Belongs to the multicopper oxidase family.</text>
</comment>
<dbReference type="InterPro" id="IPR008972">
    <property type="entry name" value="Cupredoxin"/>
</dbReference>
<feature type="non-terminal residue" evidence="8">
    <location>
        <position position="636"/>
    </location>
</feature>
<evidence type="ECO:0000259" key="7">
    <source>
        <dbReference type="Pfam" id="PF07732"/>
    </source>
</evidence>
<keyword evidence="4" id="KW-0186">Copper</keyword>
<dbReference type="Pfam" id="PF00394">
    <property type="entry name" value="Cu-oxidase"/>
    <property type="match status" value="1"/>
</dbReference>
<evidence type="ECO:0000256" key="4">
    <source>
        <dbReference type="ARBA" id="ARBA00023008"/>
    </source>
</evidence>
<dbReference type="GO" id="GO:0046872">
    <property type="term" value="F:metal ion binding"/>
    <property type="evidence" value="ECO:0007669"/>
    <property type="project" value="UniProtKB-KW"/>
</dbReference>
<feature type="domain" description="Plastocyanin-like" evidence="5">
    <location>
        <begin position="162"/>
        <end position="320"/>
    </location>
</feature>
<evidence type="ECO:0000256" key="3">
    <source>
        <dbReference type="ARBA" id="ARBA00023002"/>
    </source>
</evidence>